<comment type="similarity">
    <text evidence="2 8">Belongs to the class-D beta-lactamase family.</text>
</comment>
<feature type="active site" description="Acyl-ester intermediate" evidence="7">
    <location>
        <position position="86"/>
    </location>
</feature>
<reference evidence="11" key="1">
    <citation type="journal article" date="2014" name="J. Antimicrob. Chemother.">
        <title>IMP-45-producing multidrug-resistant Pseudomonas aeruginosa of canine origin.</title>
        <authorList>
            <person name="Wang Y."/>
            <person name="Wang X."/>
            <person name="Schwarz S."/>
            <person name="Zhang R."/>
            <person name="Lei L."/>
            <person name="Liu X."/>
            <person name="Lin D."/>
            <person name="Shen J."/>
        </authorList>
    </citation>
    <scope>NUCLEOTIDE SEQUENCE</scope>
    <source>
        <strain evidence="11">M140A</strain>
    </source>
</reference>
<dbReference type="AlphaFoldDB" id="A0A060AA44"/>
<dbReference type="GO" id="GO:0046677">
    <property type="term" value="P:response to antibiotic"/>
    <property type="evidence" value="ECO:0007669"/>
    <property type="project" value="UniProtKB-UniRule"/>
</dbReference>
<evidence type="ECO:0000259" key="10">
    <source>
        <dbReference type="Pfam" id="PF00905"/>
    </source>
</evidence>
<keyword evidence="5 8" id="KW-0378">Hydrolase</keyword>
<dbReference type="Pfam" id="PF00905">
    <property type="entry name" value="Transpeptidase"/>
    <property type="match status" value="1"/>
</dbReference>
<dbReference type="PROSITE" id="PS00337">
    <property type="entry name" value="BETA_LACTAMASE_D"/>
    <property type="match status" value="1"/>
</dbReference>
<gene>
    <name evidence="11" type="primary">blaOXA-1</name>
</gene>
<feature type="domain" description="Penicillin-binding protein transpeptidase" evidence="10">
    <location>
        <begin position="57"/>
        <end position="277"/>
    </location>
</feature>
<dbReference type="EC" id="3.5.2.6" evidence="3 8"/>
<keyword evidence="6 8" id="KW-0046">Antibiotic resistance</keyword>
<evidence type="ECO:0000256" key="5">
    <source>
        <dbReference type="ARBA" id="ARBA00022801"/>
    </source>
</evidence>
<evidence type="ECO:0000256" key="6">
    <source>
        <dbReference type="ARBA" id="ARBA00023251"/>
    </source>
</evidence>
<dbReference type="InterPro" id="IPR058151">
    <property type="entry name" value="OXA-1"/>
</dbReference>
<dbReference type="InterPro" id="IPR002137">
    <property type="entry name" value="Beta-lactam_class-D_AS"/>
</dbReference>
<keyword evidence="9" id="KW-0472">Membrane</keyword>
<evidence type="ECO:0000313" key="11">
    <source>
        <dbReference type="EMBL" id="AIA58911.1"/>
    </source>
</evidence>
<evidence type="ECO:0000256" key="2">
    <source>
        <dbReference type="ARBA" id="ARBA00007898"/>
    </source>
</evidence>
<evidence type="ECO:0000256" key="4">
    <source>
        <dbReference type="ARBA" id="ARBA00022729"/>
    </source>
</evidence>
<dbReference type="GO" id="GO:0017001">
    <property type="term" value="P:antibiotic catabolic process"/>
    <property type="evidence" value="ECO:0007669"/>
    <property type="project" value="InterPro"/>
</dbReference>
<dbReference type="SUPFAM" id="SSF56601">
    <property type="entry name" value="beta-lactamase/transpeptidase-like"/>
    <property type="match status" value="1"/>
</dbReference>
<dbReference type="NCBIfam" id="NF012161">
    <property type="entry name" value="bla_class_D_main"/>
    <property type="match status" value="1"/>
</dbReference>
<keyword evidence="9" id="KW-0812">Transmembrane</keyword>
<keyword evidence="4" id="KW-0732">Signal</keyword>
<comment type="catalytic activity">
    <reaction evidence="1 8">
        <text>a beta-lactam + H2O = a substituted beta-amino acid</text>
        <dbReference type="Rhea" id="RHEA:20401"/>
        <dbReference type="ChEBI" id="CHEBI:15377"/>
        <dbReference type="ChEBI" id="CHEBI:35627"/>
        <dbReference type="ChEBI" id="CHEBI:140347"/>
        <dbReference type="EC" id="3.5.2.6"/>
    </reaction>
</comment>
<dbReference type="GO" id="GO:0008800">
    <property type="term" value="F:beta-lactamase activity"/>
    <property type="evidence" value="ECO:0007669"/>
    <property type="project" value="UniProtKB-UniRule"/>
</dbReference>
<sequence>MLAVKIKPFTKPILIMKNTIHINFAIFLIIANIIYSSASASTDISTVASPLFEGTEGCFLLYDASTNAEIAQFNKAKCATQMAPDSTFKIALSLMAFDAEIIDQKTIFKWDKTPKGMEIWNSNHTPKTWMQFSVVWVSQEITQKIGLNKIKNYLKDFDYGNQDFSGDKERNNGLTEAWLESSLKISPEEQIQFLRKIINHNLPVKNSAIENTIENMYLQDLDNSTKLYGKTGAGFTANRTLQNGWFEGFIISKSGHKYVFVSALTGNLGSNLTSSIKAKKNAITILNTLNL</sequence>
<protein>
    <recommendedName>
        <fullName evidence="3 8">Beta-lactamase</fullName>
        <ecNumber evidence="3 8">3.5.2.6</ecNumber>
    </recommendedName>
</protein>
<dbReference type="NCBIfam" id="NF000388">
    <property type="entry name" value="blaOXA-1_like"/>
    <property type="match status" value="1"/>
</dbReference>
<feature type="modified residue" description="N6-carboxylysine" evidence="7">
    <location>
        <position position="89"/>
    </location>
</feature>
<name>A0A060AA44_PSEAI</name>
<dbReference type="EMBL" id="KJ510410">
    <property type="protein sequence ID" value="AIA58911.1"/>
    <property type="molecule type" value="Genomic_DNA"/>
</dbReference>
<proteinExistence type="inferred from homology"/>
<dbReference type="GO" id="GO:0008658">
    <property type="term" value="F:penicillin binding"/>
    <property type="evidence" value="ECO:0007669"/>
    <property type="project" value="InterPro"/>
</dbReference>
<accession>A0A060AA44</accession>
<dbReference type="InterPro" id="IPR001460">
    <property type="entry name" value="PCN-bd_Tpept"/>
</dbReference>
<evidence type="ECO:0000256" key="1">
    <source>
        <dbReference type="ARBA" id="ARBA00001526"/>
    </source>
</evidence>
<evidence type="ECO:0000256" key="3">
    <source>
        <dbReference type="ARBA" id="ARBA00012865"/>
    </source>
</evidence>
<keyword evidence="9" id="KW-1133">Transmembrane helix</keyword>
<evidence type="ECO:0000256" key="9">
    <source>
        <dbReference type="SAM" id="Phobius"/>
    </source>
</evidence>
<evidence type="ECO:0000256" key="7">
    <source>
        <dbReference type="PIRSR" id="PIRSR602137-50"/>
    </source>
</evidence>
<evidence type="ECO:0000256" key="8">
    <source>
        <dbReference type="RuleBase" id="RU361140"/>
    </source>
</evidence>
<feature type="transmembrane region" description="Helical" evidence="9">
    <location>
        <begin position="20"/>
        <end position="38"/>
    </location>
</feature>
<dbReference type="InterPro" id="IPR012338">
    <property type="entry name" value="Beta-lactam/transpept-like"/>
</dbReference>
<dbReference type="SMR" id="A0A060AA44"/>
<dbReference type="Gene3D" id="3.40.710.10">
    <property type="entry name" value="DD-peptidase/beta-lactamase superfamily"/>
    <property type="match status" value="1"/>
</dbReference>
<organism evidence="11">
    <name type="scientific">Pseudomonas aeruginosa</name>
    <dbReference type="NCBI Taxonomy" id="287"/>
    <lineage>
        <taxon>Bacteria</taxon>
        <taxon>Pseudomonadati</taxon>
        <taxon>Pseudomonadota</taxon>
        <taxon>Gammaproteobacteria</taxon>
        <taxon>Pseudomonadales</taxon>
        <taxon>Pseudomonadaceae</taxon>
        <taxon>Pseudomonas</taxon>
    </lineage>
</organism>